<dbReference type="EMBL" id="AANZ01000003">
    <property type="protein sequence ID" value="EAQ81821.1"/>
    <property type="molecule type" value="Genomic_DNA"/>
</dbReference>
<dbReference type="Pfam" id="PF12706">
    <property type="entry name" value="Lactamase_B_2"/>
    <property type="match status" value="1"/>
</dbReference>
<dbReference type="RefSeq" id="WP_002651249.1">
    <property type="nucleotide sequence ID" value="NZ_CH672376.1"/>
</dbReference>
<dbReference type="PANTHER" id="PTHR42663">
    <property type="entry name" value="HYDROLASE C777.06C-RELATED-RELATED"/>
    <property type="match status" value="1"/>
</dbReference>
<gene>
    <name evidence="2" type="ORF">DSM3645_16755</name>
</gene>
<dbReference type="CDD" id="cd16279">
    <property type="entry name" value="metallo-hydrolase-like_MBL-fold"/>
    <property type="match status" value="1"/>
</dbReference>
<dbReference type="eggNOG" id="COG1235">
    <property type="taxonomic scope" value="Bacteria"/>
</dbReference>
<comment type="caution">
    <text evidence="2">The sequence shown here is derived from an EMBL/GenBank/DDBJ whole genome shotgun (WGS) entry which is preliminary data.</text>
</comment>
<organism evidence="2 3">
    <name type="scientific">Blastopirellula marina DSM 3645</name>
    <dbReference type="NCBI Taxonomy" id="314230"/>
    <lineage>
        <taxon>Bacteria</taxon>
        <taxon>Pseudomonadati</taxon>
        <taxon>Planctomycetota</taxon>
        <taxon>Planctomycetia</taxon>
        <taxon>Pirellulales</taxon>
        <taxon>Pirellulaceae</taxon>
        <taxon>Blastopirellula</taxon>
    </lineage>
</organism>
<accession>A3ZNC6</accession>
<sequence>MNSVVKPVKTRDIRGKLILLGTGTSVGVPAIGCGCPVCTSRDPHNKRMRCSVIWGLPEGNLLVDTPPDMRSQLLREEIGIVHAVAYTHQHADHLYGLDDLRVFQFYLGHGVPLYCEPNVERQIRAAFSYAFSEITPTHVGATPALEFQRIGLNPFTVLGAQVTPIRLKHGPRFEVLGFRIGNVAYCTDTNEIPAESFALLQGLDVLILDALRFDPHPTHFSLDEAVAMAEKIGAKQTYFTHISCRMDHQETNAKLPDHMQLAYDRQEIPLS</sequence>
<dbReference type="PANTHER" id="PTHR42663:SF6">
    <property type="entry name" value="HYDROLASE C777.06C-RELATED"/>
    <property type="match status" value="1"/>
</dbReference>
<protein>
    <submittedName>
        <fullName evidence="2">PhnP protein-like</fullName>
    </submittedName>
</protein>
<dbReference type="PROSITE" id="PS51257">
    <property type="entry name" value="PROKAR_LIPOPROTEIN"/>
    <property type="match status" value="1"/>
</dbReference>
<dbReference type="SUPFAM" id="SSF56281">
    <property type="entry name" value="Metallo-hydrolase/oxidoreductase"/>
    <property type="match status" value="1"/>
</dbReference>
<dbReference type="STRING" id="314230.DSM3645_16755"/>
<dbReference type="Proteomes" id="UP000004358">
    <property type="component" value="Unassembled WGS sequence"/>
</dbReference>
<feature type="domain" description="Metallo-beta-lactamase" evidence="1">
    <location>
        <begin position="47"/>
        <end position="241"/>
    </location>
</feature>
<dbReference type="InterPro" id="IPR036866">
    <property type="entry name" value="RibonucZ/Hydroxyglut_hydro"/>
</dbReference>
<evidence type="ECO:0000313" key="3">
    <source>
        <dbReference type="Proteomes" id="UP000004358"/>
    </source>
</evidence>
<dbReference type="InterPro" id="IPR001279">
    <property type="entry name" value="Metallo-B-lactamas"/>
</dbReference>
<name>A3ZNC6_9BACT</name>
<dbReference type="SMART" id="SM00849">
    <property type="entry name" value="Lactamase_B"/>
    <property type="match status" value="1"/>
</dbReference>
<evidence type="ECO:0000259" key="1">
    <source>
        <dbReference type="SMART" id="SM00849"/>
    </source>
</evidence>
<dbReference type="HOGENOM" id="CLU_044538_2_1_0"/>
<reference evidence="2 3" key="1">
    <citation type="submission" date="2006-02" db="EMBL/GenBank/DDBJ databases">
        <authorList>
            <person name="Amann R."/>
            <person name="Ferriera S."/>
            <person name="Johnson J."/>
            <person name="Kravitz S."/>
            <person name="Halpern A."/>
            <person name="Remington K."/>
            <person name="Beeson K."/>
            <person name="Tran B."/>
            <person name="Rogers Y.-H."/>
            <person name="Friedman R."/>
            <person name="Venter J.C."/>
        </authorList>
    </citation>
    <scope>NUCLEOTIDE SEQUENCE [LARGE SCALE GENOMIC DNA]</scope>
    <source>
        <strain evidence="2 3">DSM 3645</strain>
    </source>
</reference>
<dbReference type="Gene3D" id="3.60.15.10">
    <property type="entry name" value="Ribonuclease Z/Hydroxyacylglutathione hydrolase-like"/>
    <property type="match status" value="1"/>
</dbReference>
<proteinExistence type="predicted"/>
<dbReference type="AlphaFoldDB" id="A3ZNC6"/>
<evidence type="ECO:0000313" key="2">
    <source>
        <dbReference type="EMBL" id="EAQ81821.1"/>
    </source>
</evidence>